<dbReference type="InterPro" id="IPR009003">
    <property type="entry name" value="Peptidase_S1_PA"/>
</dbReference>
<dbReference type="AlphaFoldDB" id="H1KH74"/>
<sequence>MTEEQAALKAFEMLSQQSVGQIATSFHYDYDKPGVITILFLSAQELDSAKGSVANSIEIDDIAIRHRFELVLRTGPRIDPALGRLDEIDAEAAMSFPTEGGDVARIEGSNFFGTVGIAVSRIRLEAATRAGTRYVCEGDRAFLSNNHVIADYDRAAIGTALRAGTGTSILGSFFPMRDILLHFDFALGINLSQGSFIGGTIRGLGSVSQVIRNPAANGESIRKVGARTGLSSGRTVGRTSIRSSGYQEQQRWFNGVYKTTQGFGRGGDSGSIVVSDSMDILGLYSWSDREEEAPFPTNFGYFFTLGPDQYPIGDGPSVAIEYGSPSDKST</sequence>
<dbReference type="RefSeq" id="WP_003599212.1">
    <property type="nucleotide sequence ID" value="NZ_AGJK01000040.1"/>
</dbReference>
<evidence type="ECO:0000313" key="1">
    <source>
        <dbReference type="EMBL" id="EHP93100.1"/>
    </source>
</evidence>
<name>H1KH74_METEX</name>
<comment type="caution">
    <text evidence="1">The sequence shown here is derived from an EMBL/GenBank/DDBJ whole genome shotgun (WGS) entry which is preliminary data.</text>
</comment>
<dbReference type="Proteomes" id="UP000004382">
    <property type="component" value="Unassembled WGS sequence"/>
</dbReference>
<gene>
    <name evidence="1" type="ORF">MetexDRAFT_1986</name>
</gene>
<dbReference type="EMBL" id="AGJK01000040">
    <property type="protein sequence ID" value="EHP93100.1"/>
    <property type="molecule type" value="Genomic_DNA"/>
</dbReference>
<proteinExistence type="predicted"/>
<dbReference type="SUPFAM" id="SSF50494">
    <property type="entry name" value="Trypsin-like serine proteases"/>
    <property type="match status" value="1"/>
</dbReference>
<reference evidence="1 2" key="1">
    <citation type="submission" date="2011-09" db="EMBL/GenBank/DDBJ databases">
        <title>The draft genome of Methylobacterium extorquens DSM 13060.</title>
        <authorList>
            <consortium name="US DOE Joint Genome Institute (JGI-PGF)"/>
            <person name="Lucas S."/>
            <person name="Han J."/>
            <person name="Lapidus A."/>
            <person name="Cheng J.-F."/>
            <person name="Goodwin L."/>
            <person name="Pitluck S."/>
            <person name="Peters L."/>
            <person name="Land M.L."/>
            <person name="Hauser L."/>
            <person name="Koskimaki J."/>
            <person name="Halonen O."/>
            <person name="Pirttila A."/>
            <person name="Frank C."/>
            <person name="Woyke T.J."/>
        </authorList>
    </citation>
    <scope>NUCLEOTIDE SEQUENCE [LARGE SCALE GENOMIC DNA]</scope>
    <source>
        <strain evidence="1 2">DSM 13060</strain>
    </source>
</reference>
<protein>
    <submittedName>
        <fullName evidence="1">Uncharacterized protein</fullName>
    </submittedName>
</protein>
<accession>H1KH74</accession>
<evidence type="ECO:0000313" key="2">
    <source>
        <dbReference type="Proteomes" id="UP000004382"/>
    </source>
</evidence>
<organism evidence="1 2">
    <name type="scientific">Methylorubrum extorquens DSM 13060</name>
    <dbReference type="NCBI Taxonomy" id="882800"/>
    <lineage>
        <taxon>Bacteria</taxon>
        <taxon>Pseudomonadati</taxon>
        <taxon>Pseudomonadota</taxon>
        <taxon>Alphaproteobacteria</taxon>
        <taxon>Hyphomicrobiales</taxon>
        <taxon>Methylobacteriaceae</taxon>
        <taxon>Methylorubrum</taxon>
    </lineage>
</organism>